<keyword evidence="2" id="KW-0456">Lyase</keyword>
<dbReference type="CDD" id="cd03416">
    <property type="entry name" value="CbiX_SirB_N"/>
    <property type="match status" value="1"/>
</dbReference>
<name>A0A2G3PJM8_WILMA</name>
<protein>
    <submittedName>
        <fullName evidence="3">Cobalamin biosynthesis protein CbiX</fullName>
    </submittedName>
</protein>
<dbReference type="GO" id="GO:0016829">
    <property type="term" value="F:lyase activity"/>
    <property type="evidence" value="ECO:0007669"/>
    <property type="project" value="UniProtKB-KW"/>
</dbReference>
<accession>A0A2G3PJM8</accession>
<dbReference type="InterPro" id="IPR002762">
    <property type="entry name" value="CbiX-like"/>
</dbReference>
<sequence>MTTLVLAAHGSRDPRFAATMERITHGVRTRLPGVDVRLGYLDLNSPSVADVLAACTGRVMVAPLLLSNAFHSKVDLPAIVSDACAANPDIEIRQLRPLGDDSRIVSVLIGRLDQAGIRATDGVVLTAVGSSDPTADEAVRARAAELAVRLRTPLVQTVFATRLGQDHSNLHQALRSLRRGGARRVVVSPYFLSAGLLTERVDAAVDHLAPGSLIAGPIGAHPDLIDVVCDRFRDATTATPAPLSAFR</sequence>
<evidence type="ECO:0000313" key="3">
    <source>
        <dbReference type="EMBL" id="PHV65926.1"/>
    </source>
</evidence>
<dbReference type="RefSeq" id="WP_099384218.1">
    <property type="nucleotide sequence ID" value="NZ_PEBD01000010.1"/>
</dbReference>
<dbReference type="PANTHER" id="PTHR33542:SF5">
    <property type="entry name" value="FERROCHELATASE CHE1"/>
    <property type="match status" value="1"/>
</dbReference>
<dbReference type="Gene3D" id="3.40.50.1400">
    <property type="match status" value="2"/>
</dbReference>
<dbReference type="GO" id="GO:0046872">
    <property type="term" value="F:metal ion binding"/>
    <property type="evidence" value="ECO:0007669"/>
    <property type="project" value="UniProtKB-KW"/>
</dbReference>
<dbReference type="Pfam" id="PF01903">
    <property type="entry name" value="CbiX"/>
    <property type="match status" value="2"/>
</dbReference>
<dbReference type="Proteomes" id="UP000225108">
    <property type="component" value="Unassembled WGS sequence"/>
</dbReference>
<gene>
    <name evidence="3" type="ORF">CSW57_19830</name>
</gene>
<evidence type="ECO:0000313" key="4">
    <source>
        <dbReference type="Proteomes" id="UP000225108"/>
    </source>
</evidence>
<organism evidence="3 4">
    <name type="scientific">Williamsia marianensis</name>
    <dbReference type="NCBI Taxonomy" id="85044"/>
    <lineage>
        <taxon>Bacteria</taxon>
        <taxon>Bacillati</taxon>
        <taxon>Actinomycetota</taxon>
        <taxon>Actinomycetes</taxon>
        <taxon>Mycobacteriales</taxon>
        <taxon>Nocardiaceae</taxon>
        <taxon>Williamsia</taxon>
    </lineage>
</organism>
<evidence type="ECO:0000256" key="2">
    <source>
        <dbReference type="ARBA" id="ARBA00023239"/>
    </source>
</evidence>
<keyword evidence="1" id="KW-0479">Metal-binding</keyword>
<dbReference type="InterPro" id="IPR050963">
    <property type="entry name" value="Sirohydro_Cobaltochel/CbiX"/>
</dbReference>
<dbReference type="PANTHER" id="PTHR33542">
    <property type="entry name" value="SIROHYDROCHLORIN FERROCHELATASE, CHLOROPLASTIC"/>
    <property type="match status" value="1"/>
</dbReference>
<evidence type="ECO:0000256" key="1">
    <source>
        <dbReference type="ARBA" id="ARBA00022723"/>
    </source>
</evidence>
<dbReference type="SUPFAM" id="SSF53800">
    <property type="entry name" value="Chelatase"/>
    <property type="match status" value="1"/>
</dbReference>
<reference evidence="3 4" key="1">
    <citation type="submission" date="2017-10" db="EMBL/GenBank/DDBJ databases">
        <title>The draft genome sequence of Williamsia sp. BULT 1.1 isolated from the semi-arid grassland soils from South Africa.</title>
        <authorList>
            <person name="Kabwe M.H."/>
            <person name="Govender N."/>
            <person name="Mutseka Lunga P."/>
            <person name="Vikram S."/>
            <person name="Makhalanyane T.P."/>
        </authorList>
    </citation>
    <scope>NUCLEOTIDE SEQUENCE [LARGE SCALE GENOMIC DNA]</scope>
    <source>
        <strain evidence="3 4">BULT 1.1</strain>
    </source>
</reference>
<dbReference type="EMBL" id="PEBD01000010">
    <property type="protein sequence ID" value="PHV65926.1"/>
    <property type="molecule type" value="Genomic_DNA"/>
</dbReference>
<comment type="caution">
    <text evidence="3">The sequence shown here is derived from an EMBL/GenBank/DDBJ whole genome shotgun (WGS) entry which is preliminary data.</text>
</comment>
<dbReference type="AlphaFoldDB" id="A0A2G3PJM8"/>
<proteinExistence type="predicted"/>